<sequence length="174" mass="18432">ITVVAAAGLAANERKGGYLCYKKTRYYRHRIKSHPAAANGATCVLTLETAIVGHAIAVGDTLIAFYNPWARVGFGETYGSGVSFVGWPFGDIAIGQYTWLQTWGPVNGAPAIFFGGVGSLRAVWFASDGSLTSAVPGAGQLFQPAGFWLPCNWYSAALNAMEDGGHLFNLQIAP</sequence>
<gene>
    <name evidence="1" type="ORF">LCGC14_2463180</name>
</gene>
<name>A0A0F9C0D6_9ZZZZ</name>
<protein>
    <submittedName>
        <fullName evidence="1">Uncharacterized protein</fullName>
    </submittedName>
</protein>
<feature type="non-terminal residue" evidence="1">
    <location>
        <position position="1"/>
    </location>
</feature>
<comment type="caution">
    <text evidence="1">The sequence shown here is derived from an EMBL/GenBank/DDBJ whole genome shotgun (WGS) entry which is preliminary data.</text>
</comment>
<dbReference type="AlphaFoldDB" id="A0A0F9C0D6"/>
<reference evidence="1" key="1">
    <citation type="journal article" date="2015" name="Nature">
        <title>Complex archaea that bridge the gap between prokaryotes and eukaryotes.</title>
        <authorList>
            <person name="Spang A."/>
            <person name="Saw J.H."/>
            <person name="Jorgensen S.L."/>
            <person name="Zaremba-Niedzwiedzka K."/>
            <person name="Martijn J."/>
            <person name="Lind A.E."/>
            <person name="van Eijk R."/>
            <person name="Schleper C."/>
            <person name="Guy L."/>
            <person name="Ettema T.J."/>
        </authorList>
    </citation>
    <scope>NUCLEOTIDE SEQUENCE</scope>
</reference>
<accession>A0A0F9C0D6</accession>
<evidence type="ECO:0000313" key="1">
    <source>
        <dbReference type="EMBL" id="KKL19667.1"/>
    </source>
</evidence>
<organism evidence="1">
    <name type="scientific">marine sediment metagenome</name>
    <dbReference type="NCBI Taxonomy" id="412755"/>
    <lineage>
        <taxon>unclassified sequences</taxon>
        <taxon>metagenomes</taxon>
        <taxon>ecological metagenomes</taxon>
    </lineage>
</organism>
<dbReference type="EMBL" id="LAZR01038398">
    <property type="protein sequence ID" value="KKL19667.1"/>
    <property type="molecule type" value="Genomic_DNA"/>
</dbReference>
<proteinExistence type="predicted"/>